<dbReference type="STRING" id="1114856.GCA_000383975_04042"/>
<accession>L9VKP4</accession>
<proteinExistence type="predicted"/>
<dbReference type="Gene3D" id="2.60.120.10">
    <property type="entry name" value="Jelly Rolls"/>
    <property type="match status" value="1"/>
</dbReference>
<dbReference type="InterPro" id="IPR013096">
    <property type="entry name" value="Cupin_2"/>
</dbReference>
<dbReference type="OrthoDB" id="190812at2157"/>
<dbReference type="Proteomes" id="UP000011599">
    <property type="component" value="Unassembled WGS sequence"/>
</dbReference>
<dbReference type="PATRIC" id="fig|1114856.3.peg.4087"/>
<dbReference type="InterPro" id="IPR051610">
    <property type="entry name" value="GPI/OXD"/>
</dbReference>
<dbReference type="EMBL" id="AOHW01000045">
    <property type="protein sequence ID" value="ELY37780.1"/>
    <property type="molecule type" value="Genomic_DNA"/>
</dbReference>
<sequence length="164" mass="17982">MALVHYRPTMHKVTIEDVERRIDSATVNRPLTAALGASNLAINYYELAPGDSFAYGYHAHEAQEEVFVISSGTVTFETEEGPVDVESGDAIRFAPGEYQQGTNTGTERVEAVALGAPQDGGDFDLLRDCEVCGDRTSQAIEWTDDRDAKVTRCLDCGERTGRFE</sequence>
<reference evidence="3 4" key="1">
    <citation type="journal article" date="2014" name="PLoS Genet.">
        <title>Phylogenetically driven sequencing of extremely halophilic archaea reveals strategies for static and dynamic osmo-response.</title>
        <authorList>
            <person name="Becker E.A."/>
            <person name="Seitzer P.M."/>
            <person name="Tritt A."/>
            <person name="Larsen D."/>
            <person name="Krusor M."/>
            <person name="Yao A.I."/>
            <person name="Wu D."/>
            <person name="Madern D."/>
            <person name="Eisen J.A."/>
            <person name="Darling A.E."/>
            <person name="Facciotti M.T."/>
        </authorList>
    </citation>
    <scope>NUCLEOTIDE SEQUENCE [LARGE SCALE GENOMIC DNA]</scope>
    <source>
        <strain evidence="3 4">GA33</strain>
    </source>
</reference>
<dbReference type="PANTHER" id="PTHR35848">
    <property type="entry name" value="OXALATE-BINDING PROTEIN"/>
    <property type="match status" value="1"/>
</dbReference>
<evidence type="ECO:0000256" key="1">
    <source>
        <dbReference type="ARBA" id="ARBA00022723"/>
    </source>
</evidence>
<dbReference type="PANTHER" id="PTHR35848:SF9">
    <property type="entry name" value="SLL1358 PROTEIN"/>
    <property type="match status" value="1"/>
</dbReference>
<keyword evidence="4" id="KW-1185">Reference proteome</keyword>
<evidence type="ECO:0000313" key="3">
    <source>
        <dbReference type="EMBL" id="ELY37780.1"/>
    </source>
</evidence>
<gene>
    <name evidence="3" type="ORF">C496_19780</name>
</gene>
<dbReference type="InterPro" id="IPR014710">
    <property type="entry name" value="RmlC-like_jellyroll"/>
</dbReference>
<dbReference type="SUPFAM" id="SSF51182">
    <property type="entry name" value="RmlC-like cupins"/>
    <property type="match status" value="1"/>
</dbReference>
<evidence type="ECO:0000313" key="4">
    <source>
        <dbReference type="Proteomes" id="UP000011599"/>
    </source>
</evidence>
<name>L9VKP4_9EURY</name>
<organism evidence="3 4">
    <name type="scientific">Natronorubrum tibetense GA33</name>
    <dbReference type="NCBI Taxonomy" id="1114856"/>
    <lineage>
        <taxon>Archaea</taxon>
        <taxon>Methanobacteriati</taxon>
        <taxon>Methanobacteriota</taxon>
        <taxon>Stenosarchaea group</taxon>
        <taxon>Halobacteria</taxon>
        <taxon>Halobacteriales</taxon>
        <taxon>Natrialbaceae</taxon>
        <taxon>Natronorubrum</taxon>
    </lineage>
</organism>
<dbReference type="InterPro" id="IPR011051">
    <property type="entry name" value="RmlC_Cupin_sf"/>
</dbReference>
<feature type="domain" description="Cupin type-2" evidence="2">
    <location>
        <begin position="44"/>
        <end position="113"/>
    </location>
</feature>
<dbReference type="GO" id="GO:0046872">
    <property type="term" value="F:metal ion binding"/>
    <property type="evidence" value="ECO:0007669"/>
    <property type="project" value="UniProtKB-KW"/>
</dbReference>
<dbReference type="AlphaFoldDB" id="L9VKP4"/>
<evidence type="ECO:0000259" key="2">
    <source>
        <dbReference type="Pfam" id="PF07883"/>
    </source>
</evidence>
<dbReference type="eggNOG" id="arCOG02998">
    <property type="taxonomic scope" value="Archaea"/>
</dbReference>
<comment type="caution">
    <text evidence="3">The sequence shown here is derived from an EMBL/GenBank/DDBJ whole genome shotgun (WGS) entry which is preliminary data.</text>
</comment>
<dbReference type="Pfam" id="PF07883">
    <property type="entry name" value="Cupin_2"/>
    <property type="match status" value="1"/>
</dbReference>
<protein>
    <submittedName>
        <fullName evidence="3">Cupin 2 barrel domain-containing protein</fullName>
    </submittedName>
</protein>
<keyword evidence="1" id="KW-0479">Metal-binding</keyword>